<accession>A0ACB8WE21</accession>
<evidence type="ECO:0000313" key="2">
    <source>
        <dbReference type="Proteomes" id="UP000831701"/>
    </source>
</evidence>
<organism evidence="1 2">
    <name type="scientific">Scortum barcoo</name>
    <name type="common">barcoo grunter</name>
    <dbReference type="NCBI Taxonomy" id="214431"/>
    <lineage>
        <taxon>Eukaryota</taxon>
        <taxon>Metazoa</taxon>
        <taxon>Chordata</taxon>
        <taxon>Craniata</taxon>
        <taxon>Vertebrata</taxon>
        <taxon>Euteleostomi</taxon>
        <taxon>Actinopterygii</taxon>
        <taxon>Neopterygii</taxon>
        <taxon>Teleostei</taxon>
        <taxon>Neoteleostei</taxon>
        <taxon>Acanthomorphata</taxon>
        <taxon>Eupercaria</taxon>
        <taxon>Centrarchiformes</taxon>
        <taxon>Terapontoidei</taxon>
        <taxon>Terapontidae</taxon>
        <taxon>Scortum</taxon>
    </lineage>
</organism>
<reference evidence="1" key="1">
    <citation type="submission" date="2022-04" db="EMBL/GenBank/DDBJ databases">
        <title>Jade perch genome.</title>
        <authorList>
            <person name="Chao B."/>
        </authorList>
    </citation>
    <scope>NUCLEOTIDE SEQUENCE</scope>
    <source>
        <strain evidence="1">CB-2022</strain>
    </source>
</reference>
<proteinExistence type="predicted"/>
<gene>
    <name evidence="1" type="ORF">L3Q82_000947</name>
</gene>
<dbReference type="EMBL" id="CM041542">
    <property type="protein sequence ID" value="KAI3364988.1"/>
    <property type="molecule type" value="Genomic_DNA"/>
</dbReference>
<sequence>MSQKLQMLRYLVKERLEAAADEIFGLFEKTVTAYEEKISLLQDIERQHRLLSAAFSPEVKLHRSVFPGDVQQLLVIKEKVSPGWSPSLNQDFKLQNIRGEQKELWTSQEVEQQNGLEMAETTKDPFTALPVKSEDEEERLYFSHAQQSQTEDNREAEPMANSSSETIKTEADGEGCGGSEPAGNQDPVR</sequence>
<dbReference type="Proteomes" id="UP000831701">
    <property type="component" value="Chromosome 12"/>
</dbReference>
<comment type="caution">
    <text evidence="1">The sequence shown here is derived from an EMBL/GenBank/DDBJ whole genome shotgun (WGS) entry which is preliminary data.</text>
</comment>
<protein>
    <submittedName>
        <fullName evidence="1">Uncharacterized protein</fullName>
    </submittedName>
</protein>
<evidence type="ECO:0000313" key="1">
    <source>
        <dbReference type="EMBL" id="KAI3364988.1"/>
    </source>
</evidence>
<name>A0ACB8WE21_9TELE</name>
<keyword evidence="2" id="KW-1185">Reference proteome</keyword>